<feature type="signal peptide" evidence="1">
    <location>
        <begin position="1"/>
        <end position="22"/>
    </location>
</feature>
<accession>A0AB34KT39</accession>
<gene>
    <name evidence="3" type="ORF">WHR41_05494</name>
</gene>
<dbReference type="AlphaFoldDB" id="A0AB34KT39"/>
<sequence length="385" mass="40670">MSAMRQSLTAAAAAAFVGTASAMTCTNLTVPVEVSARNGVFDIKAPQNNIEVTNFILNNSQQGTNYTAELLKEYTTVSGKYDLAATYCVPGENTTEAPNTVQILTHGIGFDRSYWNSPYNSGNYSYSAVATDKYGYATFSWDRLGIGMSDHGDPVQEIQALLEVDALRALTQAVRSGAVECVPPFEKVVHVGHSFGSTHTYALTAMYPDISDGIALTGFSQNGTFLPYFQLGGNFIDVKENAALAPKYDHGYLAAGNPSAVQTNFFSPGAFDPEILAFAAMTGQPVTIGELLTIGGETASPNHFAGPVIVVTGERDVPFCGGSCLNGAPNGSSIPAQAQKTFTSTNISTEIIPGAGHGLNLEYSHPMTYKAVNDFFAMRVGGGKA</sequence>
<evidence type="ECO:0000256" key="1">
    <source>
        <dbReference type="SAM" id="SignalP"/>
    </source>
</evidence>
<protein>
    <recommendedName>
        <fullName evidence="2">AB hydrolase-1 domain-containing protein</fullName>
    </recommendedName>
</protein>
<reference evidence="3 4" key="1">
    <citation type="journal article" date="2020" name="Microbiol. Resour. Announc.">
        <title>Draft Genome Sequence of a Cladosporium Species Isolated from the Mesophotic Ascidian Didemnum maculosum.</title>
        <authorList>
            <person name="Gioti A."/>
            <person name="Siaperas R."/>
            <person name="Nikolaivits E."/>
            <person name="Le Goff G."/>
            <person name="Ouazzani J."/>
            <person name="Kotoulas G."/>
            <person name="Topakas E."/>
        </authorList>
    </citation>
    <scope>NUCLEOTIDE SEQUENCE [LARGE SCALE GENOMIC DNA]</scope>
    <source>
        <strain evidence="3 4">TM138-S3</strain>
    </source>
</reference>
<dbReference type="InterPro" id="IPR000073">
    <property type="entry name" value="AB_hydrolase_1"/>
</dbReference>
<feature type="chain" id="PRO_5044258518" description="AB hydrolase-1 domain-containing protein" evidence="1">
    <location>
        <begin position="23"/>
        <end position="385"/>
    </location>
</feature>
<name>A0AB34KT39_9PEZI</name>
<keyword evidence="1" id="KW-0732">Signal</keyword>
<dbReference type="RefSeq" id="XP_069229459.1">
    <property type="nucleotide sequence ID" value="XM_069374099.1"/>
</dbReference>
<keyword evidence="4" id="KW-1185">Reference proteome</keyword>
<evidence type="ECO:0000313" key="3">
    <source>
        <dbReference type="EMBL" id="KAL1586354.1"/>
    </source>
</evidence>
<dbReference type="Pfam" id="PF12697">
    <property type="entry name" value="Abhydrolase_6"/>
    <property type="match status" value="1"/>
</dbReference>
<comment type="caution">
    <text evidence="3">The sequence shown here is derived from an EMBL/GenBank/DDBJ whole genome shotgun (WGS) entry which is preliminary data.</text>
</comment>
<dbReference type="GeneID" id="96006937"/>
<proteinExistence type="predicted"/>
<dbReference type="Proteomes" id="UP000803884">
    <property type="component" value="Unassembled WGS sequence"/>
</dbReference>
<feature type="domain" description="AB hydrolase-1" evidence="2">
    <location>
        <begin position="103"/>
        <end position="362"/>
    </location>
</feature>
<dbReference type="EMBL" id="JAAQHG020000015">
    <property type="protein sequence ID" value="KAL1586354.1"/>
    <property type="molecule type" value="Genomic_DNA"/>
</dbReference>
<organism evidence="3 4">
    <name type="scientific">Cladosporium halotolerans</name>
    <dbReference type="NCBI Taxonomy" id="1052096"/>
    <lineage>
        <taxon>Eukaryota</taxon>
        <taxon>Fungi</taxon>
        <taxon>Dikarya</taxon>
        <taxon>Ascomycota</taxon>
        <taxon>Pezizomycotina</taxon>
        <taxon>Dothideomycetes</taxon>
        <taxon>Dothideomycetidae</taxon>
        <taxon>Cladosporiales</taxon>
        <taxon>Cladosporiaceae</taxon>
        <taxon>Cladosporium</taxon>
    </lineage>
</organism>
<dbReference type="InterPro" id="IPR029058">
    <property type="entry name" value="AB_hydrolase_fold"/>
</dbReference>
<dbReference type="SUPFAM" id="SSF53474">
    <property type="entry name" value="alpha/beta-Hydrolases"/>
    <property type="match status" value="1"/>
</dbReference>
<dbReference type="Gene3D" id="3.40.50.1820">
    <property type="entry name" value="alpha/beta hydrolase"/>
    <property type="match status" value="1"/>
</dbReference>
<evidence type="ECO:0000259" key="2">
    <source>
        <dbReference type="Pfam" id="PF12697"/>
    </source>
</evidence>
<evidence type="ECO:0000313" key="4">
    <source>
        <dbReference type="Proteomes" id="UP000803884"/>
    </source>
</evidence>